<dbReference type="GO" id="GO:0016020">
    <property type="term" value="C:membrane"/>
    <property type="evidence" value="ECO:0007669"/>
    <property type="project" value="InterPro"/>
</dbReference>
<feature type="transmembrane region" description="Helical" evidence="1">
    <location>
        <begin position="65"/>
        <end position="83"/>
    </location>
</feature>
<feature type="transmembrane region" description="Helical" evidence="1">
    <location>
        <begin position="92"/>
        <end position="109"/>
    </location>
</feature>
<feature type="transmembrane region" description="Helical" evidence="1">
    <location>
        <begin position="21"/>
        <end position="45"/>
    </location>
</feature>
<keyword evidence="1" id="KW-1133">Transmembrane helix</keyword>
<organism evidence="3 4">
    <name type="scientific">Blyttiomyces helicus</name>
    <dbReference type="NCBI Taxonomy" id="388810"/>
    <lineage>
        <taxon>Eukaryota</taxon>
        <taxon>Fungi</taxon>
        <taxon>Fungi incertae sedis</taxon>
        <taxon>Chytridiomycota</taxon>
        <taxon>Chytridiomycota incertae sedis</taxon>
        <taxon>Chytridiomycetes</taxon>
        <taxon>Chytridiomycetes incertae sedis</taxon>
        <taxon>Blyttiomyces</taxon>
    </lineage>
</organism>
<proteinExistence type="predicted"/>
<sequence length="279" mass="30191">MQYVYCRIRYGDSLREYRDRVVIVSESLGGYWTVIKNVCSLSLLFNAGAYCWYLSVSRIPMGDLTAIYNSSCFFTYIFSVLVLREALSAKKLLAVLMSVGGIAVISLLSHPNDVDPLTDSSPASTLFGYFSALLSALWVASYEVAFTKHLVPPTRPSPLFSLHVTGLVGVASAILGTIPFPLLHLTQWEPFELPPAQALAGIAVTAALGLAFNAVFMLLISFGGPVVAAVGVMLTIPLTVGVDFFVTGSPIRWAAVVGTVLILAGFGMLTWEQAEERRR</sequence>
<evidence type="ECO:0000313" key="3">
    <source>
        <dbReference type="EMBL" id="RKO83657.1"/>
    </source>
</evidence>
<evidence type="ECO:0000259" key="2">
    <source>
        <dbReference type="Pfam" id="PF00892"/>
    </source>
</evidence>
<keyword evidence="1" id="KW-0472">Membrane</keyword>
<dbReference type="Proteomes" id="UP000269721">
    <property type="component" value="Unassembled WGS sequence"/>
</dbReference>
<dbReference type="Pfam" id="PF00892">
    <property type="entry name" value="EamA"/>
    <property type="match status" value="1"/>
</dbReference>
<dbReference type="OrthoDB" id="10062838at2759"/>
<name>A0A4V1IPN3_9FUNG</name>
<protein>
    <recommendedName>
        <fullName evidence="2">EamA domain-containing protein</fullName>
    </recommendedName>
</protein>
<dbReference type="Gene3D" id="1.10.3730.20">
    <property type="match status" value="1"/>
</dbReference>
<feature type="transmembrane region" description="Helical" evidence="1">
    <location>
        <begin position="198"/>
        <end position="219"/>
    </location>
</feature>
<feature type="transmembrane region" description="Helical" evidence="1">
    <location>
        <begin position="129"/>
        <end position="147"/>
    </location>
</feature>
<evidence type="ECO:0000256" key="1">
    <source>
        <dbReference type="SAM" id="Phobius"/>
    </source>
</evidence>
<keyword evidence="1" id="KW-0812">Transmembrane</keyword>
<feature type="transmembrane region" description="Helical" evidence="1">
    <location>
        <begin position="251"/>
        <end position="271"/>
    </location>
</feature>
<dbReference type="PANTHER" id="PTHR19346">
    <property type="entry name" value="SUGAR PHOSPHATE TRANSPORTER DOMAIN-CONTAINING PROTEIN"/>
    <property type="match status" value="1"/>
</dbReference>
<feature type="transmembrane region" description="Helical" evidence="1">
    <location>
        <begin position="159"/>
        <end position="178"/>
    </location>
</feature>
<dbReference type="InterPro" id="IPR026505">
    <property type="entry name" value="Solute_c_fam_35_mem_F3/F4"/>
</dbReference>
<keyword evidence="4" id="KW-1185">Reference proteome</keyword>
<accession>A0A4V1IPN3</accession>
<feature type="transmembrane region" description="Helical" evidence="1">
    <location>
        <begin position="226"/>
        <end position="245"/>
    </location>
</feature>
<dbReference type="SUPFAM" id="SSF103481">
    <property type="entry name" value="Multidrug resistance efflux transporter EmrE"/>
    <property type="match status" value="1"/>
</dbReference>
<dbReference type="AlphaFoldDB" id="A0A4V1IPN3"/>
<dbReference type="EMBL" id="ML000984">
    <property type="protein sequence ID" value="RKO83657.1"/>
    <property type="molecule type" value="Genomic_DNA"/>
</dbReference>
<feature type="domain" description="EamA" evidence="2">
    <location>
        <begin position="43"/>
        <end position="106"/>
    </location>
</feature>
<gene>
    <name evidence="3" type="ORF">BDK51DRAFT_24805</name>
</gene>
<dbReference type="InterPro" id="IPR000620">
    <property type="entry name" value="EamA_dom"/>
</dbReference>
<dbReference type="PANTHER" id="PTHR19346:SF4">
    <property type="entry name" value="SUGAR PHOSPHATE TRANSPORTER DOMAIN-CONTAINING PROTEIN"/>
    <property type="match status" value="1"/>
</dbReference>
<feature type="non-terminal residue" evidence="3">
    <location>
        <position position="279"/>
    </location>
</feature>
<reference evidence="4" key="1">
    <citation type="journal article" date="2018" name="Nat. Microbiol.">
        <title>Leveraging single-cell genomics to expand the fungal tree of life.</title>
        <authorList>
            <person name="Ahrendt S.R."/>
            <person name="Quandt C.A."/>
            <person name="Ciobanu D."/>
            <person name="Clum A."/>
            <person name="Salamov A."/>
            <person name="Andreopoulos B."/>
            <person name="Cheng J.F."/>
            <person name="Woyke T."/>
            <person name="Pelin A."/>
            <person name="Henrissat B."/>
            <person name="Reynolds N.K."/>
            <person name="Benny G.L."/>
            <person name="Smith M.E."/>
            <person name="James T.Y."/>
            <person name="Grigoriev I.V."/>
        </authorList>
    </citation>
    <scope>NUCLEOTIDE SEQUENCE [LARGE SCALE GENOMIC DNA]</scope>
</reference>
<dbReference type="InterPro" id="IPR037185">
    <property type="entry name" value="EmrE-like"/>
</dbReference>
<evidence type="ECO:0000313" key="4">
    <source>
        <dbReference type="Proteomes" id="UP000269721"/>
    </source>
</evidence>